<keyword evidence="3" id="KW-0677">Repeat</keyword>
<feature type="region of interest" description="Disordered" evidence="8">
    <location>
        <begin position="769"/>
        <end position="792"/>
    </location>
</feature>
<dbReference type="InterPro" id="IPR012462">
    <property type="entry name" value="UFSP1/2_DUB_cat"/>
</dbReference>
<feature type="domain" description="UFSP2 second" evidence="10">
    <location>
        <begin position="273"/>
        <end position="420"/>
    </location>
</feature>
<evidence type="ECO:0000313" key="11">
    <source>
        <dbReference type="EMBL" id="KAA0055291.1"/>
    </source>
</evidence>
<reference evidence="11 12" key="1">
    <citation type="submission" date="2019-08" db="EMBL/GenBank/DDBJ databases">
        <title>Draft genome sequences of two oriental melons (Cucumis melo L. var makuwa).</title>
        <authorList>
            <person name="Kwon S.-Y."/>
        </authorList>
    </citation>
    <scope>NUCLEOTIDE SEQUENCE [LARGE SCALE GENOMIC DNA]</scope>
    <source>
        <strain evidence="12">cv. SW 3</strain>
        <tissue evidence="11">Leaf</tissue>
    </source>
</reference>
<dbReference type="Pfam" id="PF13041">
    <property type="entry name" value="PPR_2"/>
    <property type="match status" value="3"/>
</dbReference>
<dbReference type="STRING" id="1194695.A0A5A7UP11"/>
<dbReference type="PROSITE" id="PS51375">
    <property type="entry name" value="PPR"/>
    <property type="match status" value="9"/>
</dbReference>
<feature type="repeat" description="PPR" evidence="7">
    <location>
        <begin position="1249"/>
        <end position="1283"/>
    </location>
</feature>
<dbReference type="InterPro" id="IPR011990">
    <property type="entry name" value="TPR-like_helical_dom_sf"/>
</dbReference>
<organism evidence="11 12">
    <name type="scientific">Cucumis melo var. makuwa</name>
    <name type="common">Oriental melon</name>
    <dbReference type="NCBI Taxonomy" id="1194695"/>
    <lineage>
        <taxon>Eukaryota</taxon>
        <taxon>Viridiplantae</taxon>
        <taxon>Streptophyta</taxon>
        <taxon>Embryophyta</taxon>
        <taxon>Tracheophyta</taxon>
        <taxon>Spermatophyta</taxon>
        <taxon>Magnoliopsida</taxon>
        <taxon>eudicotyledons</taxon>
        <taxon>Gunneridae</taxon>
        <taxon>Pentapetalae</taxon>
        <taxon>rosids</taxon>
        <taxon>fabids</taxon>
        <taxon>Cucurbitales</taxon>
        <taxon>Cucurbitaceae</taxon>
        <taxon>Benincaseae</taxon>
        <taxon>Cucumis</taxon>
    </lineage>
</organism>
<dbReference type="GO" id="GO:0071567">
    <property type="term" value="F:deUFMylase activity"/>
    <property type="evidence" value="ECO:0007669"/>
    <property type="project" value="TreeGrafter"/>
</dbReference>
<feature type="domain" description="UFSP1/2/DUB catalytic" evidence="9">
    <location>
        <begin position="451"/>
        <end position="615"/>
    </location>
</feature>
<evidence type="ECO:0000256" key="5">
    <source>
        <dbReference type="ARBA" id="ARBA00022801"/>
    </source>
</evidence>
<dbReference type="Gene3D" id="1.25.40.10">
    <property type="entry name" value="Tetratricopeptide repeat domain"/>
    <property type="match status" value="3"/>
</dbReference>
<feature type="repeat" description="PPR" evidence="7">
    <location>
        <begin position="967"/>
        <end position="1001"/>
    </location>
</feature>
<feature type="repeat" description="PPR" evidence="7">
    <location>
        <begin position="1143"/>
        <end position="1178"/>
    </location>
</feature>
<evidence type="ECO:0000256" key="6">
    <source>
        <dbReference type="ARBA" id="ARBA00022807"/>
    </source>
</evidence>
<evidence type="ECO:0000256" key="8">
    <source>
        <dbReference type="SAM" id="MobiDB-lite"/>
    </source>
</evidence>
<dbReference type="PANTHER" id="PTHR48153:SF2">
    <property type="entry name" value="UFM1-SPECIFIC PROTEASE 2"/>
    <property type="match status" value="1"/>
</dbReference>
<evidence type="ECO:0000256" key="7">
    <source>
        <dbReference type="PROSITE-ProRule" id="PRU00708"/>
    </source>
</evidence>
<proteinExistence type="inferred from homology"/>
<feature type="repeat" description="PPR" evidence="7">
    <location>
        <begin position="1179"/>
        <end position="1213"/>
    </location>
</feature>
<sequence>MEEVDEKQCIRILPHKLVLQKKEPALQWLIGSPFLSPLTIVSTLRCIHHSSPPESVSPDFTKEAEELRTLLLKGFSIVGVLVVGNFNVDEHASQAIDAARKLNQILSHGEKTEKQLLIGAVADINSVDIHFFVSRSENDTSLDSVSSVMYENNPEKYIWERGCLLRCELPISVPLYIPLDSPSDVEKTYEQATESVISKLRDPEVVYVVEQVNKNTSEDPCPVILRGSLMDFQINLSKFRHLNDASQNADRMSLPCANFCLKSKTECSTFPLQNADIIQVSVLLNSSAKSEKSSAPVVEYFPATDKTRLLVVNLKAEVLCYAAKFLPLTYAVSMLIIPGLVDQLNLIKNAILPNLSKQLPQLVPYHFCPPGFLHPITAIYELTYGETEMKQVELRKALHLRLGLPFDRPVLRIASALDFSGRKDNLPQKGSFLLKDVHIGIPSSGVSGGHMSLVQGSYVYHHYLQEGFNDSGWGCAYRSLQTIISWFRLQHYTSIDVPSHREIQEALVEIGDKDDSFIGSREWIGAIELSFVLDKLLGVSCKIINVRSGAELPEKCRELAAHFESQGTPIMIGGGVLAYTLLGVDYNEASGDCGFLILDPHYTGSDEVKKIVSGGCRRSPSGRVRAASPLKPRRCVKPFLRSCFYSAFPTIGLTSSALAAYGIDSAISLSRKVSAFINLLLYPSLSSSCCCCNLSEKQTPMALVHQHHLTFPFLSIGKANPKQNTSNSCSFFQSNTQKLACCLCAASPNPTTQSPSPIFLHFLQKEEEEEEEVEEVEEEEVPSKEVHGGNKTEEDWNDPLFRFFKSRTSTTQDPSRESKLSLQKNRRSSWHLASDFEFFDEAEVTLEEDKEQLGSASRNSRVLPDGLVGEIVGIARNLSQNMTLGEALGEFEGRISEKECLEVLRLLGEENLVVCCLYFFEWMGLQETSLVTSRAYSLLFPLLGRAGMGEKIMVLFKNLPLRKEFQDVHVYNSAMSGLMVCKRYDDACKVYEAMETNNVNPDHVTCSIMITVMRKIGRSAKDSWDYFEKMNQKGVKWSSEVLGALIKSFCDEGLKSQALIIQLEMEKKGVASNVIMYNTIMDAFSKSNQIEEAEGVFAEMKSKGVKPTSASFNILMNAYSRRMQPEIVEKLLVEMKDMGLEPNVKSYTCLISAYGRQKKMSDMAADAFLRMKKNGIRPTSHSYTALIHAYSVSGWHEKAYLIFENMLREGLKPSIETYTTLLDAFRRAGDTVSLMKIWKLMIREKIVGTRVTFNILLDGFAKQGHYVEARDVISEFDKIGLQPTVMTYNMLMNAYARGGQHLKMPQLLQEMAARELKPDSVTYSTMIYAFVRVRDFKRAFFYHKKMVKSGQVPDVKSYQKLKSILDVKLATKNRKDKSAILGIINSKMGMVKAKKKGKKDEFWKTKRRHVRT</sequence>
<dbReference type="EMBL" id="SSTE01008544">
    <property type="protein sequence ID" value="KAA0055291.1"/>
    <property type="molecule type" value="Genomic_DNA"/>
</dbReference>
<dbReference type="Proteomes" id="UP000321393">
    <property type="component" value="Unassembled WGS sequence"/>
</dbReference>
<evidence type="ECO:0000313" key="12">
    <source>
        <dbReference type="Proteomes" id="UP000321393"/>
    </source>
</evidence>
<dbReference type="InterPro" id="IPR002885">
    <property type="entry name" value="PPR_rpt"/>
</dbReference>
<dbReference type="Gene3D" id="3.90.70.130">
    <property type="match status" value="1"/>
</dbReference>
<feature type="repeat" description="PPR" evidence="7">
    <location>
        <begin position="1284"/>
        <end position="1318"/>
    </location>
</feature>
<keyword evidence="5" id="KW-0378">Hydrolase</keyword>
<dbReference type="NCBIfam" id="TIGR00756">
    <property type="entry name" value="PPR"/>
    <property type="match status" value="9"/>
</dbReference>
<feature type="repeat" description="PPR" evidence="7">
    <location>
        <begin position="1108"/>
        <end position="1142"/>
    </location>
</feature>
<dbReference type="InterPro" id="IPR049387">
    <property type="entry name" value="UFSP2-like_2nd"/>
</dbReference>
<protein>
    <submittedName>
        <fullName evidence="11">Pentatricopeptide repeat-containing protein</fullName>
    </submittedName>
</protein>
<feature type="compositionally biased region" description="Basic and acidic residues" evidence="8">
    <location>
        <begin position="781"/>
        <end position="792"/>
    </location>
</feature>
<dbReference type="SUPFAM" id="SSF54001">
    <property type="entry name" value="Cysteine proteinases"/>
    <property type="match status" value="1"/>
</dbReference>
<comment type="caution">
    <text evidence="11">The sequence shown here is derived from an EMBL/GenBank/DDBJ whole genome shotgun (WGS) entry which is preliminary data.</text>
</comment>
<evidence type="ECO:0000259" key="9">
    <source>
        <dbReference type="Pfam" id="PF07910"/>
    </source>
</evidence>
<dbReference type="Pfam" id="PF07910">
    <property type="entry name" value="Peptidase_C78"/>
    <property type="match status" value="1"/>
</dbReference>
<evidence type="ECO:0000256" key="1">
    <source>
        <dbReference type="ARBA" id="ARBA00008552"/>
    </source>
</evidence>
<evidence type="ECO:0000256" key="4">
    <source>
        <dbReference type="ARBA" id="ARBA00022786"/>
    </source>
</evidence>
<feature type="repeat" description="PPR" evidence="7">
    <location>
        <begin position="1214"/>
        <end position="1248"/>
    </location>
</feature>
<keyword evidence="6" id="KW-0788">Thiol protease</keyword>
<gene>
    <name evidence="11" type="ORF">E6C27_scaffold80G001340</name>
</gene>
<keyword evidence="4" id="KW-0833">Ubl conjugation pathway</keyword>
<accession>A0A5A7UP11</accession>
<dbReference type="PANTHER" id="PTHR48153">
    <property type="entry name" value="UFM1-SPECIFIC PROTEASE 2"/>
    <property type="match status" value="1"/>
</dbReference>
<comment type="similarity">
    <text evidence="1">Belongs to the peptidase C78 family.</text>
</comment>
<feature type="repeat" description="PPR" evidence="7">
    <location>
        <begin position="1073"/>
        <end position="1107"/>
    </location>
</feature>
<dbReference type="GO" id="GO:0006508">
    <property type="term" value="P:proteolysis"/>
    <property type="evidence" value="ECO:0007669"/>
    <property type="project" value="UniProtKB-KW"/>
</dbReference>
<dbReference type="InterPro" id="IPR038765">
    <property type="entry name" value="Papain-like_cys_pep_sf"/>
</dbReference>
<evidence type="ECO:0000256" key="3">
    <source>
        <dbReference type="ARBA" id="ARBA00022737"/>
    </source>
</evidence>
<keyword evidence="2" id="KW-0645">Protease</keyword>
<dbReference type="Pfam" id="PF13812">
    <property type="entry name" value="PPR_3"/>
    <property type="match status" value="2"/>
</dbReference>
<dbReference type="Pfam" id="PF20908">
    <property type="entry name" value="UfSP2_N"/>
    <property type="match status" value="1"/>
</dbReference>
<name>A0A5A7UP11_CUCMM</name>
<evidence type="ECO:0000259" key="10">
    <source>
        <dbReference type="Pfam" id="PF20908"/>
    </source>
</evidence>
<evidence type="ECO:0000256" key="2">
    <source>
        <dbReference type="ARBA" id="ARBA00022670"/>
    </source>
</evidence>
<dbReference type="OrthoDB" id="5588846at2759"/>
<feature type="compositionally biased region" description="Acidic residues" evidence="8">
    <location>
        <begin position="769"/>
        <end position="780"/>
    </location>
</feature>
<feature type="repeat" description="PPR" evidence="7">
    <location>
        <begin position="1319"/>
        <end position="1353"/>
    </location>
</feature>